<reference evidence="1 2" key="1">
    <citation type="journal article" date="2015" name="Nature">
        <title>rRNA introns, odd ribosomes, and small enigmatic genomes across a large radiation of phyla.</title>
        <authorList>
            <person name="Brown C.T."/>
            <person name="Hug L.A."/>
            <person name="Thomas B.C."/>
            <person name="Sharon I."/>
            <person name="Castelle C.J."/>
            <person name="Singh A."/>
            <person name="Wilkins M.J."/>
            <person name="Williams K.H."/>
            <person name="Banfield J.F."/>
        </authorList>
    </citation>
    <scope>NUCLEOTIDE SEQUENCE [LARGE SCALE GENOMIC DNA]</scope>
</reference>
<name>A0A0G0Z9B8_9BACT</name>
<dbReference type="EMBL" id="LCDD01000043">
    <property type="protein sequence ID" value="KKS45310.1"/>
    <property type="molecule type" value="Genomic_DNA"/>
</dbReference>
<proteinExistence type="predicted"/>
<protein>
    <submittedName>
        <fullName evidence="1">Uncharacterized protein</fullName>
    </submittedName>
</protein>
<organism evidence="1 2">
    <name type="scientific">Candidatus Gottesmanbacteria bacterium GW2011_GWA2_42_18</name>
    <dbReference type="NCBI Taxonomy" id="1618442"/>
    <lineage>
        <taxon>Bacteria</taxon>
        <taxon>Candidatus Gottesmaniibacteriota</taxon>
    </lineage>
</organism>
<dbReference type="Proteomes" id="UP000034320">
    <property type="component" value="Unassembled WGS sequence"/>
</dbReference>
<accession>A0A0G0Z9B8</accession>
<evidence type="ECO:0000313" key="2">
    <source>
        <dbReference type="Proteomes" id="UP000034320"/>
    </source>
</evidence>
<feature type="non-terminal residue" evidence="1">
    <location>
        <position position="36"/>
    </location>
</feature>
<sequence>MPIISYSREIEQIAALETITGAYSEIAALRIDNIKS</sequence>
<dbReference type="AlphaFoldDB" id="A0A0G0Z9B8"/>
<evidence type="ECO:0000313" key="1">
    <source>
        <dbReference type="EMBL" id="KKS45310.1"/>
    </source>
</evidence>
<comment type="caution">
    <text evidence="1">The sequence shown here is derived from an EMBL/GenBank/DDBJ whole genome shotgun (WGS) entry which is preliminary data.</text>
</comment>
<gene>
    <name evidence="1" type="ORF">UV09_C0043G0011</name>
</gene>